<dbReference type="PANTHER" id="PTHR10174">
    <property type="entry name" value="ALPHA-TOCOPHEROL TRANSFER PROTEIN-RELATED"/>
    <property type="match status" value="1"/>
</dbReference>
<dbReference type="PANTHER" id="PTHR10174:SF213">
    <property type="entry name" value="CRAL-TRIO DOMAIN-CONTAINING PROTEIN"/>
    <property type="match status" value="1"/>
</dbReference>
<reference evidence="2" key="1">
    <citation type="submission" date="2022-01" db="EMBL/GenBank/DDBJ databases">
        <authorList>
            <person name="King R."/>
        </authorList>
    </citation>
    <scope>NUCLEOTIDE SEQUENCE</scope>
</reference>
<proteinExistence type="predicted"/>
<sequence length="280" mass="32694">MKLTFKFSVEDLIKDGRTTEVHLQQIISWLSTLKDSRVPGELQGELLALFLLSCDNDIELTKKTIISHYHIKNSAPQLFDQRNLDRKDLKQAFQTFKLIYLPERIEGNNAVIYIKLRDTNYRNMEVIPTMKAALMLLDIEREDLPPSGIVYLIDMQGVGIMHILKIRIDSLMTYFKYLADGMPAKFVGIHFLNGGFVTDKLIGMIKRFLLPHIMNRLHCHRPDYPRDELFKIIPKRNLPEELDGDLGPEEELCKETMALLDERKQYFEDEERMRKNVALL</sequence>
<dbReference type="Pfam" id="PF00650">
    <property type="entry name" value="CRAL_TRIO"/>
    <property type="match status" value="1"/>
</dbReference>
<dbReference type="AlphaFoldDB" id="A0A9N9XLX6"/>
<dbReference type="Gene3D" id="3.40.525.10">
    <property type="entry name" value="CRAL-TRIO lipid binding domain"/>
    <property type="match status" value="1"/>
</dbReference>
<dbReference type="Proteomes" id="UP001153712">
    <property type="component" value="Chromosome 1"/>
</dbReference>
<accession>A0A9N9XLX6</accession>
<dbReference type="CDD" id="cd00170">
    <property type="entry name" value="SEC14"/>
    <property type="match status" value="1"/>
</dbReference>
<dbReference type="InterPro" id="IPR036865">
    <property type="entry name" value="CRAL-TRIO_dom_sf"/>
</dbReference>
<name>A0A9N9XLX6_PHYSR</name>
<gene>
    <name evidence="2" type="ORF">PHYEVI_LOCUS588</name>
</gene>
<dbReference type="GO" id="GO:0016020">
    <property type="term" value="C:membrane"/>
    <property type="evidence" value="ECO:0007669"/>
    <property type="project" value="TreeGrafter"/>
</dbReference>
<feature type="domain" description="CRAL-TRIO" evidence="1">
    <location>
        <begin position="126"/>
        <end position="250"/>
    </location>
</feature>
<evidence type="ECO:0000259" key="1">
    <source>
        <dbReference type="PROSITE" id="PS50191"/>
    </source>
</evidence>
<evidence type="ECO:0000313" key="2">
    <source>
        <dbReference type="EMBL" id="CAG9854123.1"/>
    </source>
</evidence>
<organism evidence="2 3">
    <name type="scientific">Phyllotreta striolata</name>
    <name type="common">Striped flea beetle</name>
    <name type="synonym">Crioceris striolata</name>
    <dbReference type="NCBI Taxonomy" id="444603"/>
    <lineage>
        <taxon>Eukaryota</taxon>
        <taxon>Metazoa</taxon>
        <taxon>Ecdysozoa</taxon>
        <taxon>Arthropoda</taxon>
        <taxon>Hexapoda</taxon>
        <taxon>Insecta</taxon>
        <taxon>Pterygota</taxon>
        <taxon>Neoptera</taxon>
        <taxon>Endopterygota</taxon>
        <taxon>Coleoptera</taxon>
        <taxon>Polyphaga</taxon>
        <taxon>Cucujiformia</taxon>
        <taxon>Chrysomeloidea</taxon>
        <taxon>Chrysomelidae</taxon>
        <taxon>Galerucinae</taxon>
        <taxon>Alticini</taxon>
        <taxon>Phyllotreta</taxon>
    </lineage>
</organism>
<dbReference type="GO" id="GO:1902936">
    <property type="term" value="F:phosphatidylinositol bisphosphate binding"/>
    <property type="evidence" value="ECO:0007669"/>
    <property type="project" value="TreeGrafter"/>
</dbReference>
<keyword evidence="3" id="KW-1185">Reference proteome</keyword>
<dbReference type="EMBL" id="OU900094">
    <property type="protein sequence ID" value="CAG9854123.1"/>
    <property type="molecule type" value="Genomic_DNA"/>
</dbReference>
<dbReference type="InterPro" id="IPR001251">
    <property type="entry name" value="CRAL-TRIO_dom"/>
</dbReference>
<dbReference type="InterPro" id="IPR036273">
    <property type="entry name" value="CRAL/TRIO_N_dom_sf"/>
</dbReference>
<dbReference type="OrthoDB" id="1434354at2759"/>
<dbReference type="SUPFAM" id="SSF52087">
    <property type="entry name" value="CRAL/TRIO domain"/>
    <property type="match status" value="1"/>
</dbReference>
<protein>
    <recommendedName>
        <fullName evidence="1">CRAL-TRIO domain-containing protein</fullName>
    </recommendedName>
</protein>
<dbReference type="SUPFAM" id="SSF46938">
    <property type="entry name" value="CRAL/TRIO N-terminal domain"/>
    <property type="match status" value="1"/>
</dbReference>
<dbReference type="PROSITE" id="PS50191">
    <property type="entry name" value="CRAL_TRIO"/>
    <property type="match status" value="1"/>
</dbReference>
<evidence type="ECO:0000313" key="3">
    <source>
        <dbReference type="Proteomes" id="UP001153712"/>
    </source>
</evidence>